<sequence>MKLINARQVWTEAQHESNASISAVAIDRAESAPVKTGGRIGKRDAQFPAMGSEKGEEAGRFSVPGQRISISETRRTSAGKSTARAAHLATIGKVLRAIDTLPYQVQQFGHYLYHPCMTMVHVLNAEKLIWNDVDLSALSDTKAAKAHCMITMALQSYKLEAHGGAQWGPARVAEGMLKIYGVHIEPKHWDRDWKDVWSFLRTAIKEVDDQAQQPIWQVIYAEKEENAA</sequence>
<dbReference type="AlphaFoldDB" id="A0A3G7U307"/>
<dbReference type="Proteomes" id="UP000268696">
    <property type="component" value="Chromosome"/>
</dbReference>
<accession>A0A3G7U307</accession>
<organism evidence="1 2">
    <name type="scientific">Pseudomonas synxantha</name>
    <dbReference type="NCBI Taxonomy" id="47883"/>
    <lineage>
        <taxon>Bacteria</taxon>
        <taxon>Pseudomonadati</taxon>
        <taxon>Pseudomonadota</taxon>
        <taxon>Gammaproteobacteria</taxon>
        <taxon>Pseudomonadales</taxon>
        <taxon>Pseudomonadaceae</taxon>
        <taxon>Pseudomonas</taxon>
    </lineage>
</organism>
<dbReference type="EMBL" id="CP027754">
    <property type="protein sequence ID" value="AZE53660.1"/>
    <property type="molecule type" value="Genomic_DNA"/>
</dbReference>
<reference evidence="1 2" key="1">
    <citation type="submission" date="2018-03" db="EMBL/GenBank/DDBJ databases">
        <title>Diversity of phytobeneficial traits revealed by whole-genome analysis of worldwide-isolated phenazine-producing Pseudomonas spp.</title>
        <authorList>
            <person name="Biessy A."/>
            <person name="Novinscak A."/>
            <person name="Blom J."/>
            <person name="Leger G."/>
            <person name="Thomashow L.S."/>
            <person name="Cazorla F.M."/>
            <person name="Josic D."/>
            <person name="Filion M."/>
        </authorList>
    </citation>
    <scope>NUCLEOTIDE SEQUENCE [LARGE SCALE GENOMIC DNA]</scope>
    <source>
        <strain evidence="1 2">30B</strain>
    </source>
</reference>
<evidence type="ECO:0000313" key="1">
    <source>
        <dbReference type="EMBL" id="AZE53660.1"/>
    </source>
</evidence>
<evidence type="ECO:0000313" key="2">
    <source>
        <dbReference type="Proteomes" id="UP000268696"/>
    </source>
</evidence>
<name>A0A3G7U307_9PSED</name>
<dbReference type="RefSeq" id="WP_124376713.1">
    <property type="nucleotide sequence ID" value="NZ_CP027754.1"/>
</dbReference>
<gene>
    <name evidence="1" type="ORF">C4K03_1489</name>
</gene>
<protein>
    <submittedName>
        <fullName evidence="1">Uncharacterized protein</fullName>
    </submittedName>
</protein>
<proteinExistence type="predicted"/>